<name>A0A4S8LNN7_DENBC</name>
<evidence type="ECO:0000313" key="2">
    <source>
        <dbReference type="Proteomes" id="UP000297245"/>
    </source>
</evidence>
<dbReference type="EMBL" id="ML179320">
    <property type="protein sequence ID" value="THU90959.1"/>
    <property type="molecule type" value="Genomic_DNA"/>
</dbReference>
<sequence>MIILEKSDAAVEKPGLSKPPLVDTHRLPSIPQSQKDRYQVQDHFSLHLFLLCLFSSFSSAISSSSSSSPASIRIQIVQNAHHCKRLLGFTSQSGAFPSHLFVKSFNFSLPTIHRIRYPTQRLMEDASNKPLFSPKCK</sequence>
<protein>
    <submittedName>
        <fullName evidence="1">Uncharacterized protein</fullName>
    </submittedName>
</protein>
<dbReference type="Proteomes" id="UP000297245">
    <property type="component" value="Unassembled WGS sequence"/>
</dbReference>
<proteinExistence type="predicted"/>
<evidence type="ECO:0000313" key="1">
    <source>
        <dbReference type="EMBL" id="THU90959.1"/>
    </source>
</evidence>
<accession>A0A4S8LNN7</accession>
<gene>
    <name evidence="1" type="ORF">K435DRAFT_246068</name>
</gene>
<keyword evidence="2" id="KW-1185">Reference proteome</keyword>
<dbReference type="AlphaFoldDB" id="A0A4S8LNN7"/>
<organism evidence="1 2">
    <name type="scientific">Dendrothele bispora (strain CBS 962.96)</name>
    <dbReference type="NCBI Taxonomy" id="1314807"/>
    <lineage>
        <taxon>Eukaryota</taxon>
        <taxon>Fungi</taxon>
        <taxon>Dikarya</taxon>
        <taxon>Basidiomycota</taxon>
        <taxon>Agaricomycotina</taxon>
        <taxon>Agaricomycetes</taxon>
        <taxon>Agaricomycetidae</taxon>
        <taxon>Agaricales</taxon>
        <taxon>Agaricales incertae sedis</taxon>
        <taxon>Dendrothele</taxon>
    </lineage>
</organism>
<reference evidence="1 2" key="1">
    <citation type="journal article" date="2019" name="Nat. Ecol. Evol.">
        <title>Megaphylogeny resolves global patterns of mushroom evolution.</title>
        <authorList>
            <person name="Varga T."/>
            <person name="Krizsan K."/>
            <person name="Foldi C."/>
            <person name="Dima B."/>
            <person name="Sanchez-Garcia M."/>
            <person name="Sanchez-Ramirez S."/>
            <person name="Szollosi G.J."/>
            <person name="Szarkandi J.G."/>
            <person name="Papp V."/>
            <person name="Albert L."/>
            <person name="Andreopoulos W."/>
            <person name="Angelini C."/>
            <person name="Antonin V."/>
            <person name="Barry K.W."/>
            <person name="Bougher N.L."/>
            <person name="Buchanan P."/>
            <person name="Buyck B."/>
            <person name="Bense V."/>
            <person name="Catcheside P."/>
            <person name="Chovatia M."/>
            <person name="Cooper J."/>
            <person name="Damon W."/>
            <person name="Desjardin D."/>
            <person name="Finy P."/>
            <person name="Geml J."/>
            <person name="Haridas S."/>
            <person name="Hughes K."/>
            <person name="Justo A."/>
            <person name="Karasinski D."/>
            <person name="Kautmanova I."/>
            <person name="Kiss B."/>
            <person name="Kocsube S."/>
            <person name="Kotiranta H."/>
            <person name="LaButti K.M."/>
            <person name="Lechner B.E."/>
            <person name="Liimatainen K."/>
            <person name="Lipzen A."/>
            <person name="Lukacs Z."/>
            <person name="Mihaltcheva S."/>
            <person name="Morgado L.N."/>
            <person name="Niskanen T."/>
            <person name="Noordeloos M.E."/>
            <person name="Ohm R.A."/>
            <person name="Ortiz-Santana B."/>
            <person name="Ovrebo C."/>
            <person name="Racz N."/>
            <person name="Riley R."/>
            <person name="Savchenko A."/>
            <person name="Shiryaev A."/>
            <person name="Soop K."/>
            <person name="Spirin V."/>
            <person name="Szebenyi C."/>
            <person name="Tomsovsky M."/>
            <person name="Tulloss R.E."/>
            <person name="Uehling J."/>
            <person name="Grigoriev I.V."/>
            <person name="Vagvolgyi C."/>
            <person name="Papp T."/>
            <person name="Martin F.M."/>
            <person name="Miettinen O."/>
            <person name="Hibbett D.S."/>
            <person name="Nagy L.G."/>
        </authorList>
    </citation>
    <scope>NUCLEOTIDE SEQUENCE [LARGE SCALE GENOMIC DNA]</scope>
    <source>
        <strain evidence="1 2">CBS 962.96</strain>
    </source>
</reference>